<keyword evidence="1" id="KW-0732">Signal</keyword>
<dbReference type="NCBIfam" id="NF045726">
    <property type="entry name" value="XXplasma_LP"/>
    <property type="match status" value="1"/>
</dbReference>
<dbReference type="STRING" id="1276229.SSYRP_v1c02970"/>
<organism evidence="2 3">
    <name type="scientific">Spiroplasma syrphidicola EA-1</name>
    <dbReference type="NCBI Taxonomy" id="1276229"/>
    <lineage>
        <taxon>Bacteria</taxon>
        <taxon>Bacillati</taxon>
        <taxon>Mycoplasmatota</taxon>
        <taxon>Mollicutes</taxon>
        <taxon>Entomoplasmatales</taxon>
        <taxon>Spiroplasmataceae</taxon>
        <taxon>Spiroplasma</taxon>
    </lineage>
</organism>
<keyword evidence="3" id="KW-1185">Reference proteome</keyword>
<dbReference type="PROSITE" id="PS51257">
    <property type="entry name" value="PROKAR_LIPOPROTEIN"/>
    <property type="match status" value="1"/>
</dbReference>
<protein>
    <recommendedName>
        <fullName evidence="4">Lipoprotein</fullName>
    </recommendedName>
</protein>
<dbReference type="KEGG" id="ssyr:SSYRP_v1c02970"/>
<accession>R4U5L5</accession>
<name>R4U5L5_9MOLU</name>
<dbReference type="EMBL" id="CP005078">
    <property type="protein sequence ID" value="AGM25893.1"/>
    <property type="molecule type" value="Genomic_DNA"/>
</dbReference>
<dbReference type="OrthoDB" id="390084at2"/>
<feature type="chain" id="PRO_5004371290" description="Lipoprotein" evidence="1">
    <location>
        <begin position="24"/>
        <end position="514"/>
    </location>
</feature>
<dbReference type="AlphaFoldDB" id="R4U5L5"/>
<evidence type="ECO:0008006" key="4">
    <source>
        <dbReference type="Google" id="ProtNLM"/>
    </source>
</evidence>
<dbReference type="Proteomes" id="UP000013963">
    <property type="component" value="Chromosome"/>
</dbReference>
<feature type="signal peptide" evidence="1">
    <location>
        <begin position="1"/>
        <end position="23"/>
    </location>
</feature>
<dbReference type="InterPro" id="IPR054816">
    <property type="entry name" value="Lipoprotein_mollicutes-type_CS"/>
</dbReference>
<gene>
    <name evidence="2" type="ORF">SSYRP_v1c02970</name>
</gene>
<evidence type="ECO:0000313" key="2">
    <source>
        <dbReference type="EMBL" id="AGM25893.1"/>
    </source>
</evidence>
<dbReference type="HOGENOM" id="CLU_529863_0_0_14"/>
<proteinExistence type="predicted"/>
<reference evidence="2 3" key="1">
    <citation type="journal article" date="2013" name="Genome Biol. Evol.">
        <title>Complete genomes of two dipteran-associated spiroplasmas provided insights into the origin, dynamics, and impacts of viral invasion in spiroplasma.</title>
        <authorList>
            <person name="Ku C."/>
            <person name="Lo W.S."/>
            <person name="Chen L.L."/>
            <person name="Kuo C.H."/>
        </authorList>
    </citation>
    <scope>NUCLEOTIDE SEQUENCE [LARGE SCALE GENOMIC DNA]</scope>
    <source>
        <strain evidence="2">EA-1</strain>
    </source>
</reference>
<dbReference type="PATRIC" id="fig|1276229.3.peg.294"/>
<evidence type="ECO:0000256" key="1">
    <source>
        <dbReference type="SAM" id="SignalP"/>
    </source>
</evidence>
<sequence length="514" mass="57953">MKKLLGFLTSIVVAGSTATTVVACGGEDSTSITQGKINATTDFTLTDLVKVKNAGTDINQLILSTAISEGRLKDDINFNILDITDQKNNEEPTVNGQKKEGYLVLTFRDDPSIRYTGVITIRFTIVKEATFDISQEVNLDAEYFDVTEYQYYSGKGFDDFIWKKVVEKGLTNNAPTEKSAYNFSQLMFPPENRMAKASWVLEYNGGADQPGLSYSGKITVNFNWIRYQDNMAVELPAVNFTPDLLKQTVWDSVQSTMVGVENFKISEQYQNYEISWEEVKEPDFGGSTSFDILAKPRQENLSFLRIKGIIDKHAIEMPATFLGPLEIKVVRADQENIDKIIDQIWTGAVDLLKNENLPLLPDFSIFDTTNWSMIIKENWPQLGLSNDINLIGINKHNDPRFNGDLKITVKLINEGFYQPKITLDLVSISQADSQNQEKVLDDIWNILIQNNLWDDNVSTDRSKYVIDYTEIATAINRSKQSGKQEYYSSKITADAIDAGKDVQVTLDGYLQVIK</sequence>
<dbReference type="RefSeq" id="WP_016340542.1">
    <property type="nucleotide sequence ID" value="NC_021284.1"/>
</dbReference>
<dbReference type="NCBIfam" id="NF038029">
    <property type="entry name" value="LP_plasma"/>
    <property type="match status" value="1"/>
</dbReference>
<evidence type="ECO:0000313" key="3">
    <source>
        <dbReference type="Proteomes" id="UP000013963"/>
    </source>
</evidence>